<evidence type="ECO:0000256" key="1">
    <source>
        <dbReference type="SAM" id="MobiDB-lite"/>
    </source>
</evidence>
<sequence>MFSRLFSSRPTQQTSAPSSKDTSTVPSAPSTSHNAPSSTQGQGTSRFVWDVLSILPPGLQHTGAQVVAFCSDYITHDEKKGVQSLNWIDFKDAIDNLETVDLVMEGFASEPLARAPVVHLPSAFAKPLINKLKMPIGQEDTTLFIKEVVDRLDWAKQDGVASFYVIPADPTMKTKAESVWEYRLLMMAPNPKVADDFYAQAAVLEVRAHTEHESDWAPIKDDLHATSVKLTIMKLAANKGFRRPVPISPHANA</sequence>
<evidence type="ECO:0000313" key="3">
    <source>
        <dbReference type="Proteomes" id="UP000663827"/>
    </source>
</evidence>
<proteinExistence type="predicted"/>
<comment type="caution">
    <text evidence="2">The sequence shown here is derived from an EMBL/GenBank/DDBJ whole genome shotgun (WGS) entry which is preliminary data.</text>
</comment>
<name>A0A8H3I2W7_9AGAM</name>
<feature type="region of interest" description="Disordered" evidence="1">
    <location>
        <begin position="1"/>
        <end position="42"/>
    </location>
</feature>
<reference evidence="2" key="1">
    <citation type="submission" date="2021-01" db="EMBL/GenBank/DDBJ databases">
        <authorList>
            <person name="Kaushik A."/>
        </authorList>
    </citation>
    <scope>NUCLEOTIDE SEQUENCE</scope>
    <source>
        <strain evidence="2">AG5</strain>
    </source>
</reference>
<dbReference type="Gene3D" id="3.40.198.10">
    <property type="entry name" value="Delta-endotoxin CytB-like"/>
    <property type="match status" value="1"/>
</dbReference>
<organism evidence="2 3">
    <name type="scientific">Rhizoctonia solani</name>
    <dbReference type="NCBI Taxonomy" id="456999"/>
    <lineage>
        <taxon>Eukaryota</taxon>
        <taxon>Fungi</taxon>
        <taxon>Dikarya</taxon>
        <taxon>Basidiomycota</taxon>
        <taxon>Agaricomycotina</taxon>
        <taxon>Agaricomycetes</taxon>
        <taxon>Cantharellales</taxon>
        <taxon>Ceratobasidiaceae</taxon>
        <taxon>Rhizoctonia</taxon>
    </lineage>
</organism>
<accession>A0A8H3I2W7</accession>
<protein>
    <submittedName>
        <fullName evidence="2">Uncharacterized protein</fullName>
    </submittedName>
</protein>
<evidence type="ECO:0000313" key="2">
    <source>
        <dbReference type="EMBL" id="CAE7185062.1"/>
    </source>
</evidence>
<gene>
    <name evidence="2" type="ORF">RDB_LOCUS121291</name>
</gene>
<dbReference type="InterPro" id="IPR035918">
    <property type="entry name" value="CytB_endotoxin-like_sf"/>
</dbReference>
<dbReference type="OrthoDB" id="6335297at2759"/>
<dbReference type="AlphaFoldDB" id="A0A8H3I2W7"/>
<dbReference type="EMBL" id="CAJNJQ010002784">
    <property type="protein sequence ID" value="CAE7185062.1"/>
    <property type="molecule type" value="Genomic_DNA"/>
</dbReference>
<dbReference type="Proteomes" id="UP000663827">
    <property type="component" value="Unassembled WGS sequence"/>
</dbReference>